<evidence type="ECO:0000313" key="3">
    <source>
        <dbReference type="EMBL" id="KAK5639322.1"/>
    </source>
</evidence>
<evidence type="ECO:0000313" key="4">
    <source>
        <dbReference type="Proteomes" id="UP001329430"/>
    </source>
</evidence>
<organism evidence="3 4">
    <name type="scientific">Pyrocoelia pectoralis</name>
    <dbReference type="NCBI Taxonomy" id="417401"/>
    <lineage>
        <taxon>Eukaryota</taxon>
        <taxon>Metazoa</taxon>
        <taxon>Ecdysozoa</taxon>
        <taxon>Arthropoda</taxon>
        <taxon>Hexapoda</taxon>
        <taxon>Insecta</taxon>
        <taxon>Pterygota</taxon>
        <taxon>Neoptera</taxon>
        <taxon>Endopterygota</taxon>
        <taxon>Coleoptera</taxon>
        <taxon>Polyphaga</taxon>
        <taxon>Elateriformia</taxon>
        <taxon>Elateroidea</taxon>
        <taxon>Lampyridae</taxon>
        <taxon>Lampyrinae</taxon>
        <taxon>Pyrocoelia</taxon>
    </lineage>
</organism>
<feature type="compositionally biased region" description="Acidic residues" evidence="1">
    <location>
        <begin position="169"/>
        <end position="178"/>
    </location>
</feature>
<reference evidence="3 4" key="1">
    <citation type="journal article" date="2024" name="Insects">
        <title>An Improved Chromosome-Level Genome Assembly of the Firefly Pyrocoelia pectoralis.</title>
        <authorList>
            <person name="Fu X."/>
            <person name="Meyer-Rochow V.B."/>
            <person name="Ballantyne L."/>
            <person name="Zhu X."/>
        </authorList>
    </citation>
    <scope>NUCLEOTIDE SEQUENCE [LARGE SCALE GENOMIC DNA]</scope>
    <source>
        <strain evidence="3">XCY_ONT2</strain>
    </source>
</reference>
<name>A0AAN7ZDR2_9COLE</name>
<evidence type="ECO:0000256" key="2">
    <source>
        <dbReference type="SAM" id="Phobius"/>
    </source>
</evidence>
<proteinExistence type="predicted"/>
<accession>A0AAN7ZDR2</accession>
<keyword evidence="2" id="KW-0812">Transmembrane</keyword>
<dbReference type="Proteomes" id="UP001329430">
    <property type="component" value="Chromosome 9"/>
</dbReference>
<dbReference type="AlphaFoldDB" id="A0AAN7ZDR2"/>
<sequence length="261" mass="28770">MYRVGARCTIYNEARFDCTQLKTNLKFLTMKMFIAGLCTLLFEVIVITGVPLAYNHDYRFPRSPQRAVMLSGYYGRPSEYNPEGAMTAFVTGDTLATNSFLGKKHTNAPEQEELEIPVDENFEHDITAPALQQPNQEGHGGVVQQEVVPQNALPAKRNPKRKPVKPVEGDENDEEEEGSWPFHLGRRGPSYNAFFPIMFGGYRGIKGRDSEGGFPGSATAIANSFSTGRGGVASSHATAYGDPYVSTLLKGLNKKPTQKEE</sequence>
<keyword evidence="4" id="KW-1185">Reference proteome</keyword>
<feature type="region of interest" description="Disordered" evidence="1">
    <location>
        <begin position="149"/>
        <end position="182"/>
    </location>
</feature>
<keyword evidence="2" id="KW-1133">Transmembrane helix</keyword>
<protein>
    <submittedName>
        <fullName evidence="3">Uncharacterized protein</fullName>
    </submittedName>
</protein>
<evidence type="ECO:0000256" key="1">
    <source>
        <dbReference type="SAM" id="MobiDB-lite"/>
    </source>
</evidence>
<gene>
    <name evidence="3" type="ORF">RI129_011814</name>
</gene>
<feature type="transmembrane region" description="Helical" evidence="2">
    <location>
        <begin position="32"/>
        <end position="54"/>
    </location>
</feature>
<keyword evidence="2" id="KW-0472">Membrane</keyword>
<dbReference type="EMBL" id="JAVRBK010000009">
    <property type="protein sequence ID" value="KAK5639322.1"/>
    <property type="molecule type" value="Genomic_DNA"/>
</dbReference>
<comment type="caution">
    <text evidence="3">The sequence shown here is derived from an EMBL/GenBank/DDBJ whole genome shotgun (WGS) entry which is preliminary data.</text>
</comment>